<name>A0A6N7KNR4_9ACTN</name>
<evidence type="ECO:0000313" key="3">
    <source>
        <dbReference type="Proteomes" id="UP000450000"/>
    </source>
</evidence>
<dbReference type="Proteomes" id="UP000450000">
    <property type="component" value="Unassembled WGS sequence"/>
</dbReference>
<proteinExistence type="predicted"/>
<evidence type="ECO:0000256" key="1">
    <source>
        <dbReference type="SAM" id="Phobius"/>
    </source>
</evidence>
<feature type="transmembrane region" description="Helical" evidence="1">
    <location>
        <begin position="83"/>
        <end position="106"/>
    </location>
</feature>
<dbReference type="OrthoDB" id="4207230at2"/>
<comment type="caution">
    <text evidence="2">The sequence shown here is derived from an EMBL/GenBank/DDBJ whole genome shotgun (WGS) entry which is preliminary data.</text>
</comment>
<feature type="transmembrane region" description="Helical" evidence="1">
    <location>
        <begin position="126"/>
        <end position="147"/>
    </location>
</feature>
<accession>A0A6N7KNR4</accession>
<reference evidence="2 3" key="1">
    <citation type="submission" date="2019-09" db="EMBL/GenBank/DDBJ databases">
        <title>Genome Sequences of Streptomyces kaniharaensis ATCC 21070.</title>
        <authorList>
            <person name="Zhu W."/>
            <person name="De Crecy-Lagard V."/>
            <person name="Richards N.G."/>
        </authorList>
    </citation>
    <scope>NUCLEOTIDE SEQUENCE [LARGE SCALE GENOMIC DNA]</scope>
    <source>
        <strain evidence="2 3">SF-557</strain>
    </source>
</reference>
<keyword evidence="3" id="KW-1185">Reference proteome</keyword>
<feature type="transmembrane region" description="Helical" evidence="1">
    <location>
        <begin position="42"/>
        <end position="62"/>
    </location>
</feature>
<dbReference type="EMBL" id="WBOF01000001">
    <property type="protein sequence ID" value="MQS13051.1"/>
    <property type="molecule type" value="Genomic_DNA"/>
</dbReference>
<evidence type="ECO:0000313" key="2">
    <source>
        <dbReference type="EMBL" id="MQS13051.1"/>
    </source>
</evidence>
<gene>
    <name evidence="2" type="ORF">F7Q99_12330</name>
</gene>
<protein>
    <submittedName>
        <fullName evidence="2">Uncharacterized protein</fullName>
    </submittedName>
</protein>
<organism evidence="2 3">
    <name type="scientific">Streptomyces kaniharaensis</name>
    <dbReference type="NCBI Taxonomy" id="212423"/>
    <lineage>
        <taxon>Bacteria</taxon>
        <taxon>Bacillati</taxon>
        <taxon>Actinomycetota</taxon>
        <taxon>Actinomycetes</taxon>
        <taxon>Kitasatosporales</taxon>
        <taxon>Streptomycetaceae</taxon>
        <taxon>Streptomyces</taxon>
    </lineage>
</organism>
<sequence>MKLNWALGGSFAGVDGAEMRASNERNGASGIWLTLEDWGLDATALLAGIGVFLLWGLVRPWGQVFPRWTLLLRGRRVPRWLPLTPALLGAGTLAPYGVVGLGYVMLCTTGVTTIRKGDFATATDALMVSWIGVSAFAVYGVALAVAARSYWRRTGG</sequence>
<keyword evidence="1" id="KW-1133">Transmembrane helix</keyword>
<keyword evidence="1" id="KW-0812">Transmembrane</keyword>
<keyword evidence="1" id="KW-0472">Membrane</keyword>
<dbReference type="AlphaFoldDB" id="A0A6N7KNR4"/>